<keyword evidence="8 11" id="KW-0408">Iron</keyword>
<keyword evidence="12" id="KW-0560">Oxidoreductase</keyword>
<evidence type="ECO:0000256" key="6">
    <source>
        <dbReference type="ARBA" id="ARBA00022723"/>
    </source>
</evidence>
<reference evidence="13 15" key="1">
    <citation type="submission" date="2017-11" db="EMBL/GenBank/DDBJ databases">
        <title>The genome of Rhizophagus clarus HR1 reveals common genetic basis of auxotrophy among arbuscular mycorrhizal fungi.</title>
        <authorList>
            <person name="Kobayashi Y."/>
        </authorList>
    </citation>
    <scope>NUCLEOTIDE SEQUENCE [LARGE SCALE GENOMIC DNA]</scope>
    <source>
        <strain evidence="13 15">HR1</strain>
    </source>
</reference>
<keyword evidence="7" id="KW-1133">Transmembrane helix</keyword>
<keyword evidence="5" id="KW-0812">Transmembrane</keyword>
<comment type="caution">
    <text evidence="13">The sequence shown here is derived from an EMBL/GenBank/DDBJ whole genome shotgun (WGS) entry which is preliminary data.</text>
</comment>
<dbReference type="InterPro" id="IPR001128">
    <property type="entry name" value="Cyt_P450"/>
</dbReference>
<keyword evidence="6 11" id="KW-0479">Metal-binding</keyword>
<organism evidence="13 15">
    <name type="scientific">Rhizophagus clarus</name>
    <dbReference type="NCBI Taxonomy" id="94130"/>
    <lineage>
        <taxon>Eukaryota</taxon>
        <taxon>Fungi</taxon>
        <taxon>Fungi incertae sedis</taxon>
        <taxon>Mucoromycota</taxon>
        <taxon>Glomeromycotina</taxon>
        <taxon>Glomeromycetes</taxon>
        <taxon>Glomerales</taxon>
        <taxon>Glomeraceae</taxon>
        <taxon>Rhizophagus</taxon>
    </lineage>
</organism>
<dbReference type="SUPFAM" id="SSF48264">
    <property type="entry name" value="Cytochrome P450"/>
    <property type="match status" value="1"/>
</dbReference>
<dbReference type="GO" id="GO:0016020">
    <property type="term" value="C:membrane"/>
    <property type="evidence" value="ECO:0007669"/>
    <property type="project" value="UniProtKB-SubCell"/>
</dbReference>
<dbReference type="OrthoDB" id="1844152at2759"/>
<evidence type="ECO:0000256" key="4">
    <source>
        <dbReference type="ARBA" id="ARBA00022617"/>
    </source>
</evidence>
<sequence length="494" mass="57205">MDHIPDTLIVGTCVLVIFYIINKFRNRKFNEPPLVHYKYPIIGHTWDYCADVENFFLKCRKEYGEIFSIYVHGSIMTVVGKELCHEVFNSKDASFKVAFEDKIPVARILGLPLNYMTFTAEIAKCVFNDQMLSFLEKTQRTLYREVNASIGECEEPKIIHNLRPVIFSIVSKVVTNILVGDKLFQDKELVNIFASFSNELYKLLHVPEYLGFIHPWIFRQSLILRFRFGGRKVKKLHKTVIEKIKPEIEERLRQEREYGNSWKPPVDCIQFLLDQPGVDKKNVDYVWISGQLLAATFASMSTTTSSVTNFLLDFASRPEYWDDLLEEQETFNPNDKFDNLDQISKMEKLDSFLREVFRLSGNIFSLVHRVTGPELKFSNGYQLPRGSDVGIYLKNVHHDSERYGPDPDEFDGYRYLGKNSPASKVSRDFLHFGMGRHACPGRNFAINEIKMLCGILIKKYKITIKSKKRPPNILFGGVAFTNPEPLIFENRVKA</sequence>
<comment type="cofactor">
    <cofactor evidence="1 11">
        <name>heme</name>
        <dbReference type="ChEBI" id="CHEBI:30413"/>
    </cofactor>
</comment>
<evidence type="ECO:0000256" key="5">
    <source>
        <dbReference type="ARBA" id="ARBA00022692"/>
    </source>
</evidence>
<evidence type="ECO:0000313" key="13">
    <source>
        <dbReference type="EMBL" id="GBB98916.1"/>
    </source>
</evidence>
<evidence type="ECO:0000256" key="1">
    <source>
        <dbReference type="ARBA" id="ARBA00001971"/>
    </source>
</evidence>
<evidence type="ECO:0000256" key="11">
    <source>
        <dbReference type="PIRSR" id="PIRSR602403-1"/>
    </source>
</evidence>
<evidence type="ECO:0000313" key="15">
    <source>
        <dbReference type="Proteomes" id="UP000247702"/>
    </source>
</evidence>
<dbReference type="PANTHER" id="PTHR46206:SF5">
    <property type="entry name" value="P450, PUTATIVE (EUROFUNG)-RELATED"/>
    <property type="match status" value="1"/>
</dbReference>
<evidence type="ECO:0000256" key="8">
    <source>
        <dbReference type="ARBA" id="ARBA00023004"/>
    </source>
</evidence>
<feature type="binding site" description="axial binding residue" evidence="11">
    <location>
        <position position="439"/>
    </location>
    <ligand>
        <name>heme</name>
        <dbReference type="ChEBI" id="CHEBI:30413"/>
    </ligand>
    <ligandPart>
        <name>Fe</name>
        <dbReference type="ChEBI" id="CHEBI:18248"/>
    </ligandPart>
</feature>
<comment type="similarity">
    <text evidence="3 12">Belongs to the cytochrome P450 family.</text>
</comment>
<dbReference type="InterPro" id="IPR002403">
    <property type="entry name" value="Cyt_P450_E_grp-IV"/>
</dbReference>
<dbReference type="EMBL" id="BLAL01000244">
    <property type="protein sequence ID" value="GES95802.1"/>
    <property type="molecule type" value="Genomic_DNA"/>
</dbReference>
<evidence type="ECO:0000256" key="7">
    <source>
        <dbReference type="ARBA" id="ARBA00022989"/>
    </source>
</evidence>
<protein>
    <submittedName>
        <fullName evidence="14">Cytochrome P450</fullName>
    </submittedName>
</protein>
<keyword evidence="10" id="KW-0472">Membrane</keyword>
<dbReference type="Proteomes" id="UP000615446">
    <property type="component" value="Unassembled WGS sequence"/>
</dbReference>
<dbReference type="EMBL" id="BEXD01002624">
    <property type="protein sequence ID" value="GBB98916.1"/>
    <property type="molecule type" value="Genomic_DNA"/>
</dbReference>
<dbReference type="AlphaFoldDB" id="A0A2Z6S3P2"/>
<gene>
    <name evidence="14" type="ORF">RCL2_002246500</name>
    <name evidence="13" type="ORF">RclHR1_03360013</name>
</gene>
<dbReference type="InterPro" id="IPR036396">
    <property type="entry name" value="Cyt_P450_sf"/>
</dbReference>
<name>A0A2Z6S3P2_9GLOM</name>
<dbReference type="STRING" id="94130.A0A2Z6S3P2"/>
<dbReference type="GO" id="GO:0004497">
    <property type="term" value="F:monooxygenase activity"/>
    <property type="evidence" value="ECO:0007669"/>
    <property type="project" value="UniProtKB-KW"/>
</dbReference>
<keyword evidence="4 11" id="KW-0349">Heme</keyword>
<dbReference type="PROSITE" id="PS00086">
    <property type="entry name" value="CYTOCHROME_P450"/>
    <property type="match status" value="1"/>
</dbReference>
<dbReference type="GO" id="GO:0020037">
    <property type="term" value="F:heme binding"/>
    <property type="evidence" value="ECO:0007669"/>
    <property type="project" value="InterPro"/>
</dbReference>
<comment type="subcellular location">
    <subcellularLocation>
        <location evidence="2">Membrane</location>
    </subcellularLocation>
</comment>
<proteinExistence type="inferred from homology"/>
<keyword evidence="15" id="KW-1185">Reference proteome</keyword>
<keyword evidence="9 12" id="KW-0503">Monooxygenase</keyword>
<dbReference type="GO" id="GO:0005506">
    <property type="term" value="F:iron ion binding"/>
    <property type="evidence" value="ECO:0007669"/>
    <property type="project" value="InterPro"/>
</dbReference>
<dbReference type="PRINTS" id="PR00465">
    <property type="entry name" value="EP450IV"/>
</dbReference>
<evidence type="ECO:0000256" key="12">
    <source>
        <dbReference type="RuleBase" id="RU000461"/>
    </source>
</evidence>
<dbReference type="GO" id="GO:0016705">
    <property type="term" value="F:oxidoreductase activity, acting on paired donors, with incorporation or reduction of molecular oxygen"/>
    <property type="evidence" value="ECO:0007669"/>
    <property type="project" value="InterPro"/>
</dbReference>
<evidence type="ECO:0000256" key="2">
    <source>
        <dbReference type="ARBA" id="ARBA00004370"/>
    </source>
</evidence>
<evidence type="ECO:0000256" key="9">
    <source>
        <dbReference type="ARBA" id="ARBA00023033"/>
    </source>
</evidence>
<dbReference type="Pfam" id="PF00067">
    <property type="entry name" value="p450"/>
    <property type="match status" value="1"/>
</dbReference>
<evidence type="ECO:0000313" key="14">
    <source>
        <dbReference type="EMBL" id="GES95802.1"/>
    </source>
</evidence>
<accession>A0A2Z6S3P2</accession>
<reference evidence="14" key="2">
    <citation type="submission" date="2019-10" db="EMBL/GenBank/DDBJ databases">
        <title>Conservation and host-specific expression of non-tandemly repeated heterogenous ribosome RNA gene in arbuscular mycorrhizal fungi.</title>
        <authorList>
            <person name="Maeda T."/>
            <person name="Kobayashi Y."/>
            <person name="Nakagawa T."/>
            <person name="Ezawa T."/>
            <person name="Yamaguchi K."/>
            <person name="Bino T."/>
            <person name="Nishimoto Y."/>
            <person name="Shigenobu S."/>
            <person name="Kawaguchi M."/>
        </authorList>
    </citation>
    <scope>NUCLEOTIDE SEQUENCE</scope>
    <source>
        <strain evidence="14">HR1</strain>
    </source>
</reference>
<dbReference type="Gene3D" id="1.10.630.10">
    <property type="entry name" value="Cytochrome P450"/>
    <property type="match status" value="1"/>
</dbReference>
<dbReference type="Proteomes" id="UP000247702">
    <property type="component" value="Unassembled WGS sequence"/>
</dbReference>
<evidence type="ECO:0000256" key="3">
    <source>
        <dbReference type="ARBA" id="ARBA00010617"/>
    </source>
</evidence>
<dbReference type="PANTHER" id="PTHR46206">
    <property type="entry name" value="CYTOCHROME P450"/>
    <property type="match status" value="1"/>
</dbReference>
<dbReference type="CDD" id="cd11041">
    <property type="entry name" value="CYP503A1-like"/>
    <property type="match status" value="1"/>
</dbReference>
<dbReference type="InterPro" id="IPR017972">
    <property type="entry name" value="Cyt_P450_CS"/>
</dbReference>
<evidence type="ECO:0000256" key="10">
    <source>
        <dbReference type="ARBA" id="ARBA00023136"/>
    </source>
</evidence>